<dbReference type="AlphaFoldDB" id="A0A6A6WB70"/>
<gene>
    <name evidence="2" type="ORF">EJ05DRAFT_509952</name>
</gene>
<evidence type="ECO:0000256" key="1">
    <source>
        <dbReference type="SAM" id="MobiDB-lite"/>
    </source>
</evidence>
<evidence type="ECO:0000313" key="2">
    <source>
        <dbReference type="EMBL" id="KAF2759086.1"/>
    </source>
</evidence>
<reference evidence="2" key="1">
    <citation type="journal article" date="2020" name="Stud. Mycol.">
        <title>101 Dothideomycetes genomes: a test case for predicting lifestyles and emergence of pathogens.</title>
        <authorList>
            <person name="Haridas S."/>
            <person name="Albert R."/>
            <person name="Binder M."/>
            <person name="Bloem J."/>
            <person name="Labutti K."/>
            <person name="Salamov A."/>
            <person name="Andreopoulos B."/>
            <person name="Baker S."/>
            <person name="Barry K."/>
            <person name="Bills G."/>
            <person name="Bluhm B."/>
            <person name="Cannon C."/>
            <person name="Castanera R."/>
            <person name="Culley D."/>
            <person name="Daum C."/>
            <person name="Ezra D."/>
            <person name="Gonzalez J."/>
            <person name="Henrissat B."/>
            <person name="Kuo A."/>
            <person name="Liang C."/>
            <person name="Lipzen A."/>
            <person name="Lutzoni F."/>
            <person name="Magnuson J."/>
            <person name="Mondo S."/>
            <person name="Nolan M."/>
            <person name="Ohm R."/>
            <person name="Pangilinan J."/>
            <person name="Park H.-J."/>
            <person name="Ramirez L."/>
            <person name="Alfaro M."/>
            <person name="Sun H."/>
            <person name="Tritt A."/>
            <person name="Yoshinaga Y."/>
            <person name="Zwiers L.-H."/>
            <person name="Turgeon B."/>
            <person name="Goodwin S."/>
            <person name="Spatafora J."/>
            <person name="Crous P."/>
            <person name="Grigoriev I."/>
        </authorList>
    </citation>
    <scope>NUCLEOTIDE SEQUENCE</scope>
    <source>
        <strain evidence="2">CBS 121739</strain>
    </source>
</reference>
<proteinExistence type="predicted"/>
<dbReference type="GeneID" id="54489193"/>
<keyword evidence="3" id="KW-1185">Reference proteome</keyword>
<feature type="compositionally biased region" description="Basic and acidic residues" evidence="1">
    <location>
        <begin position="205"/>
        <end position="217"/>
    </location>
</feature>
<feature type="region of interest" description="Disordered" evidence="1">
    <location>
        <begin position="1"/>
        <end position="65"/>
    </location>
</feature>
<feature type="compositionally biased region" description="Low complexity" evidence="1">
    <location>
        <begin position="53"/>
        <end position="63"/>
    </location>
</feature>
<organism evidence="2 3">
    <name type="scientific">Pseudovirgaria hyperparasitica</name>
    <dbReference type="NCBI Taxonomy" id="470096"/>
    <lineage>
        <taxon>Eukaryota</taxon>
        <taxon>Fungi</taxon>
        <taxon>Dikarya</taxon>
        <taxon>Ascomycota</taxon>
        <taxon>Pezizomycotina</taxon>
        <taxon>Dothideomycetes</taxon>
        <taxon>Dothideomycetes incertae sedis</taxon>
        <taxon>Acrospermales</taxon>
        <taxon>Acrospermaceae</taxon>
        <taxon>Pseudovirgaria</taxon>
    </lineage>
</organism>
<feature type="compositionally biased region" description="Polar residues" evidence="1">
    <location>
        <begin position="1"/>
        <end position="13"/>
    </location>
</feature>
<sequence length="236" mass="25468">MSPASLVQQMSLRRNSRVLTPGSPGEPRAQHNNTAFDTSYTVTSPTFKSRQCSSSRDSLYNSSLQRGPDVPNLAGYLGCVPQASASRHQARVPRGHYAGYSSRASQAGPLGHEAPVPQYSGPGYAAASATALAVGAVGASIGYMYGHRTKLPVYEQLNMEDIMGNETLEQQRYVQLAPKVPGEAYTGNRPPRVRGNCASAVSFREEDVNVTEDRGTNEETQGETTNYDWYAVSEGE</sequence>
<dbReference type="Proteomes" id="UP000799437">
    <property type="component" value="Unassembled WGS sequence"/>
</dbReference>
<protein>
    <submittedName>
        <fullName evidence="2">Uncharacterized protein</fullName>
    </submittedName>
</protein>
<feature type="region of interest" description="Disordered" evidence="1">
    <location>
        <begin position="205"/>
        <end position="236"/>
    </location>
</feature>
<feature type="compositionally biased region" description="Polar residues" evidence="1">
    <location>
        <begin position="30"/>
        <end position="52"/>
    </location>
</feature>
<accession>A0A6A6WB70</accession>
<evidence type="ECO:0000313" key="3">
    <source>
        <dbReference type="Proteomes" id="UP000799437"/>
    </source>
</evidence>
<name>A0A6A6WB70_9PEZI</name>
<dbReference type="EMBL" id="ML996570">
    <property type="protein sequence ID" value="KAF2759086.1"/>
    <property type="molecule type" value="Genomic_DNA"/>
</dbReference>
<dbReference type="RefSeq" id="XP_033601537.1">
    <property type="nucleotide sequence ID" value="XM_033748139.1"/>
</dbReference>